<keyword evidence="3" id="KW-1185">Reference proteome</keyword>
<accession>A0ABP1RRN7</accession>
<evidence type="ECO:0000313" key="3">
    <source>
        <dbReference type="Proteomes" id="UP001642540"/>
    </source>
</evidence>
<evidence type="ECO:0000256" key="1">
    <source>
        <dbReference type="SAM" id="MobiDB-lite"/>
    </source>
</evidence>
<comment type="caution">
    <text evidence="2">The sequence shown here is derived from an EMBL/GenBank/DDBJ whole genome shotgun (WGS) entry which is preliminary data.</text>
</comment>
<dbReference type="EMBL" id="CAXLJM020000103">
    <property type="protein sequence ID" value="CAL8134073.1"/>
    <property type="molecule type" value="Genomic_DNA"/>
</dbReference>
<feature type="compositionally biased region" description="Basic and acidic residues" evidence="1">
    <location>
        <begin position="276"/>
        <end position="296"/>
    </location>
</feature>
<reference evidence="2 3" key="1">
    <citation type="submission" date="2024-08" db="EMBL/GenBank/DDBJ databases">
        <authorList>
            <person name="Cucini C."/>
            <person name="Frati F."/>
        </authorList>
    </citation>
    <scope>NUCLEOTIDE SEQUENCE [LARGE SCALE GENOMIC DNA]</scope>
</reference>
<dbReference type="Proteomes" id="UP001642540">
    <property type="component" value="Unassembled WGS sequence"/>
</dbReference>
<proteinExistence type="predicted"/>
<protein>
    <submittedName>
        <fullName evidence="2">Uncharacterized protein</fullName>
    </submittedName>
</protein>
<name>A0ABP1RRN7_9HEXA</name>
<organism evidence="2 3">
    <name type="scientific">Orchesella dallaii</name>
    <dbReference type="NCBI Taxonomy" id="48710"/>
    <lineage>
        <taxon>Eukaryota</taxon>
        <taxon>Metazoa</taxon>
        <taxon>Ecdysozoa</taxon>
        <taxon>Arthropoda</taxon>
        <taxon>Hexapoda</taxon>
        <taxon>Collembola</taxon>
        <taxon>Entomobryomorpha</taxon>
        <taxon>Entomobryoidea</taxon>
        <taxon>Orchesellidae</taxon>
        <taxon>Orchesellinae</taxon>
        <taxon>Orchesella</taxon>
    </lineage>
</organism>
<feature type="region of interest" description="Disordered" evidence="1">
    <location>
        <begin position="245"/>
        <end position="296"/>
    </location>
</feature>
<evidence type="ECO:0000313" key="2">
    <source>
        <dbReference type="EMBL" id="CAL8134073.1"/>
    </source>
</evidence>
<sequence>MAWTPTVYALHFWVLGKSYGHQHHEHGAGPRLPAVETEWNGEEKYEEPVSDEEERLEYRKSTRAEKLVNEEVDKFAKEEQVEKIADDAPLTKPEVSSPVLKVAKELANEDGIDKRPSEEVVNKLDNEDEIKQLLYNEVVERVANEDEVEELLSNEVVAKLANKGEVEELPSDEVVDKVANKEGIEKIEKSCAVPMVIWVEDLEKSDEVTQSMDDNDLEYLDTQLILENEFEQSIAAEKKLGESTLIVNEKAGDHGESTQAETENGEEEEHESLAVLEDKVEDYRQSTPAEKENGGG</sequence>
<gene>
    <name evidence="2" type="ORF">ODALV1_LOCUS25352</name>
</gene>